<sequence>MKLYKKLLYLLFFSSTLTSCYIDMGEEEDDVVVDQWGGDYSEYEPIYMTRTELESSVKKMGPQEIIQPGKLYIFGDYIFLNEKYKGIHIINNTDPINPQRTGFLKIPGNVDIAVKGNVIYADNAVDMVSVSLNIDGSIAEINRVRNIFPGLTPPDLDYVPYNYDRSQSKEPEYIVAWASNNPAS</sequence>
<evidence type="ECO:0000256" key="1">
    <source>
        <dbReference type="SAM" id="SignalP"/>
    </source>
</evidence>
<dbReference type="AlphaFoldDB" id="A0A315ZBZ8"/>
<dbReference type="PROSITE" id="PS51257">
    <property type="entry name" value="PROKAR_LIPOPROTEIN"/>
    <property type="match status" value="1"/>
</dbReference>
<feature type="signal peptide" evidence="1">
    <location>
        <begin position="1"/>
        <end position="21"/>
    </location>
</feature>
<dbReference type="Proteomes" id="UP000245535">
    <property type="component" value="Unassembled WGS sequence"/>
</dbReference>
<dbReference type="OrthoDB" id="853480at2"/>
<accession>A0A315ZBZ8</accession>
<evidence type="ECO:0000313" key="3">
    <source>
        <dbReference type="Proteomes" id="UP000245535"/>
    </source>
</evidence>
<dbReference type="RefSeq" id="WP_109616749.1">
    <property type="nucleotide sequence ID" value="NZ_QGDO01000002.1"/>
</dbReference>
<proteinExistence type="predicted"/>
<keyword evidence="3" id="KW-1185">Reference proteome</keyword>
<name>A0A315ZBZ8_SEDFL</name>
<keyword evidence="1" id="KW-0732">Signal</keyword>
<evidence type="ECO:0000313" key="2">
    <source>
        <dbReference type="EMBL" id="PWJ42613.1"/>
    </source>
</evidence>
<gene>
    <name evidence="2" type="ORF">BC781_102157</name>
</gene>
<feature type="chain" id="PRO_5016384386" description="LVIVD repeat-containing protein" evidence="1">
    <location>
        <begin position="22"/>
        <end position="184"/>
    </location>
</feature>
<evidence type="ECO:0008006" key="4">
    <source>
        <dbReference type="Google" id="ProtNLM"/>
    </source>
</evidence>
<organism evidence="2 3">
    <name type="scientific">Sediminitomix flava</name>
    <dbReference type="NCBI Taxonomy" id="379075"/>
    <lineage>
        <taxon>Bacteria</taxon>
        <taxon>Pseudomonadati</taxon>
        <taxon>Bacteroidota</taxon>
        <taxon>Cytophagia</taxon>
        <taxon>Cytophagales</taxon>
        <taxon>Flammeovirgaceae</taxon>
        <taxon>Sediminitomix</taxon>
    </lineage>
</organism>
<comment type="caution">
    <text evidence="2">The sequence shown here is derived from an EMBL/GenBank/DDBJ whole genome shotgun (WGS) entry which is preliminary data.</text>
</comment>
<reference evidence="2 3" key="1">
    <citation type="submission" date="2018-03" db="EMBL/GenBank/DDBJ databases">
        <title>Genomic Encyclopedia of Archaeal and Bacterial Type Strains, Phase II (KMG-II): from individual species to whole genera.</title>
        <authorList>
            <person name="Goeker M."/>
        </authorList>
    </citation>
    <scope>NUCLEOTIDE SEQUENCE [LARGE SCALE GENOMIC DNA]</scope>
    <source>
        <strain evidence="2 3">DSM 28229</strain>
    </source>
</reference>
<dbReference type="EMBL" id="QGDO01000002">
    <property type="protein sequence ID" value="PWJ42613.1"/>
    <property type="molecule type" value="Genomic_DNA"/>
</dbReference>
<protein>
    <recommendedName>
        <fullName evidence="4">LVIVD repeat-containing protein</fullName>
    </recommendedName>
</protein>